<feature type="compositionally biased region" description="Basic and acidic residues" evidence="4">
    <location>
        <begin position="463"/>
        <end position="473"/>
    </location>
</feature>
<dbReference type="STRING" id="1330018.A0A167G4F4"/>
<dbReference type="SUPFAM" id="SSF90123">
    <property type="entry name" value="ABC transporter transmembrane region"/>
    <property type="match status" value="1"/>
</dbReference>
<protein>
    <submittedName>
        <fullName evidence="6">Uncharacterized protein</fullName>
    </submittedName>
</protein>
<dbReference type="OrthoDB" id="6500128at2759"/>
<feature type="transmembrane region" description="Helical" evidence="5">
    <location>
        <begin position="24"/>
        <end position="43"/>
    </location>
</feature>
<evidence type="ECO:0000313" key="7">
    <source>
        <dbReference type="Proteomes" id="UP000076738"/>
    </source>
</evidence>
<evidence type="ECO:0000313" key="6">
    <source>
        <dbReference type="EMBL" id="KZO90157.1"/>
    </source>
</evidence>
<reference evidence="6 7" key="1">
    <citation type="journal article" date="2016" name="Mol. Biol. Evol.">
        <title>Comparative Genomics of Early-Diverging Mushroom-Forming Fungi Provides Insights into the Origins of Lignocellulose Decay Capabilities.</title>
        <authorList>
            <person name="Nagy L.G."/>
            <person name="Riley R."/>
            <person name="Tritt A."/>
            <person name="Adam C."/>
            <person name="Daum C."/>
            <person name="Floudas D."/>
            <person name="Sun H."/>
            <person name="Yadav J.S."/>
            <person name="Pangilinan J."/>
            <person name="Larsson K.H."/>
            <person name="Matsuura K."/>
            <person name="Barry K."/>
            <person name="Labutti K."/>
            <person name="Kuo R."/>
            <person name="Ohm R.A."/>
            <person name="Bhattacharya S.S."/>
            <person name="Shirouzu T."/>
            <person name="Yoshinaga Y."/>
            <person name="Martin F.M."/>
            <person name="Grigoriev I.V."/>
            <person name="Hibbett D.S."/>
        </authorList>
    </citation>
    <scope>NUCLEOTIDE SEQUENCE [LARGE SCALE GENOMIC DNA]</scope>
    <source>
        <strain evidence="6 7">TUFC12733</strain>
    </source>
</reference>
<dbReference type="AlphaFoldDB" id="A0A167G4F4"/>
<feature type="transmembrane region" description="Helical" evidence="5">
    <location>
        <begin position="302"/>
        <end position="323"/>
    </location>
</feature>
<keyword evidence="7" id="KW-1185">Reference proteome</keyword>
<feature type="region of interest" description="Disordered" evidence="4">
    <location>
        <begin position="405"/>
        <end position="481"/>
    </location>
</feature>
<keyword evidence="3 5" id="KW-0472">Membrane</keyword>
<evidence type="ECO:0000256" key="1">
    <source>
        <dbReference type="ARBA" id="ARBA00022692"/>
    </source>
</evidence>
<dbReference type="Gene3D" id="1.20.1560.10">
    <property type="entry name" value="ABC transporter type 1, transmembrane domain"/>
    <property type="match status" value="1"/>
</dbReference>
<accession>A0A167G4F4</accession>
<dbReference type="Proteomes" id="UP000076738">
    <property type="component" value="Unassembled WGS sequence"/>
</dbReference>
<gene>
    <name evidence="6" type="ORF">CALVIDRAFT_412995</name>
</gene>
<dbReference type="EMBL" id="KV417350">
    <property type="protein sequence ID" value="KZO90157.1"/>
    <property type="molecule type" value="Genomic_DNA"/>
</dbReference>
<keyword evidence="1 5" id="KW-0812">Transmembrane</keyword>
<feature type="transmembrane region" description="Helical" evidence="5">
    <location>
        <begin position="146"/>
        <end position="164"/>
    </location>
</feature>
<proteinExistence type="predicted"/>
<evidence type="ECO:0000256" key="4">
    <source>
        <dbReference type="SAM" id="MobiDB-lite"/>
    </source>
</evidence>
<evidence type="ECO:0000256" key="5">
    <source>
        <dbReference type="SAM" id="Phobius"/>
    </source>
</evidence>
<feature type="transmembrane region" description="Helical" evidence="5">
    <location>
        <begin position="343"/>
        <end position="363"/>
    </location>
</feature>
<organism evidence="6 7">
    <name type="scientific">Calocera viscosa (strain TUFC12733)</name>
    <dbReference type="NCBI Taxonomy" id="1330018"/>
    <lineage>
        <taxon>Eukaryota</taxon>
        <taxon>Fungi</taxon>
        <taxon>Dikarya</taxon>
        <taxon>Basidiomycota</taxon>
        <taxon>Agaricomycotina</taxon>
        <taxon>Dacrymycetes</taxon>
        <taxon>Dacrymycetales</taxon>
        <taxon>Dacrymycetaceae</taxon>
        <taxon>Calocera</taxon>
    </lineage>
</organism>
<sequence>MEGWQIVLSPAVLTGEVTWLDARLLPASISVLSLTLLLPLIWLQPTWIKDADASPLQNEENRPLGARIDAHIQARGGRTIVAFNVARLLGTLALAIVCTIVVSSDVSHTGAVRRSGVFEIALAAGYIYAGILSLLYLIVKPSIGRMCNAAAATVLLAQFAVFAWRNLIPFTTIDGVPADLDAPWLLWSRGVLVTVVGIVIPLFVPSQYIPVDPKNPMPVPAPEQTASLFSFLNFIFVDHIVIAANRTPSLAYDRLPPLPDGDFASTLAARGMDTLDPLRRTAEGLKDQHLGLGLLWVFRWKCLQMIGFLIGQVMLRFLGPIGINRLLSYLENDGADTAIRPWVWIACIFLAPILYTMFFCLYVHNANHVIVQSESMLVQLLLRHAFRVRVTDDTPIATISTSSINTEASTSTTGSSTPVNGETPSGSISSENTALSSQQGNTAGLTKPLTVPTQPGTLPISKEVLKPEEDSRNSRTKPSSSSVHLYAKINNMFGTDISNIGMGMIRPGFIVSSFNRL</sequence>
<feature type="transmembrane region" description="Helical" evidence="5">
    <location>
        <begin position="116"/>
        <end position="139"/>
    </location>
</feature>
<dbReference type="InterPro" id="IPR036640">
    <property type="entry name" value="ABC1_TM_sf"/>
</dbReference>
<evidence type="ECO:0000256" key="2">
    <source>
        <dbReference type="ARBA" id="ARBA00022989"/>
    </source>
</evidence>
<keyword evidence="2 5" id="KW-1133">Transmembrane helix</keyword>
<name>A0A167G4F4_CALVF</name>
<feature type="transmembrane region" description="Helical" evidence="5">
    <location>
        <begin position="184"/>
        <end position="204"/>
    </location>
</feature>
<feature type="compositionally biased region" description="Polar residues" evidence="4">
    <location>
        <begin position="418"/>
        <end position="444"/>
    </location>
</feature>
<feature type="transmembrane region" description="Helical" evidence="5">
    <location>
        <begin position="85"/>
        <end position="104"/>
    </location>
</feature>
<dbReference type="GO" id="GO:0005524">
    <property type="term" value="F:ATP binding"/>
    <property type="evidence" value="ECO:0007669"/>
    <property type="project" value="InterPro"/>
</dbReference>
<evidence type="ECO:0000256" key="3">
    <source>
        <dbReference type="ARBA" id="ARBA00023136"/>
    </source>
</evidence>
<dbReference type="GO" id="GO:0016020">
    <property type="term" value="C:membrane"/>
    <property type="evidence" value="ECO:0007669"/>
    <property type="project" value="InterPro"/>
</dbReference>